<keyword evidence="9 16" id="KW-1133">Transmembrane helix</keyword>
<evidence type="ECO:0000256" key="16">
    <source>
        <dbReference type="SAM" id="Phobius"/>
    </source>
</evidence>
<feature type="transmembrane region" description="Helical" evidence="16">
    <location>
        <begin position="120"/>
        <end position="142"/>
    </location>
</feature>
<dbReference type="Pfam" id="PF01066">
    <property type="entry name" value="CDP-OH_P_transf"/>
    <property type="match status" value="1"/>
</dbReference>
<reference evidence="17 18" key="1">
    <citation type="submission" date="2023-07" db="EMBL/GenBank/DDBJ databases">
        <title>Genomic Encyclopedia of Type Strains, Phase IV (KMG-IV): sequencing the most valuable type-strain genomes for metagenomic binning, comparative biology and taxonomic classification.</title>
        <authorList>
            <person name="Goeker M."/>
        </authorList>
    </citation>
    <scope>NUCLEOTIDE SEQUENCE [LARGE SCALE GENOMIC DNA]</scope>
    <source>
        <strain evidence="17 18">DSM 25924</strain>
    </source>
</reference>
<dbReference type="NCBIfam" id="TIGR00473">
    <property type="entry name" value="pssA"/>
    <property type="match status" value="1"/>
</dbReference>
<name>A0ABT9LW25_9BACL</name>
<feature type="transmembrane region" description="Helical" evidence="16">
    <location>
        <begin position="89"/>
        <end position="108"/>
    </location>
</feature>
<dbReference type="EMBL" id="JAURUO010000007">
    <property type="protein sequence ID" value="MDP9728477.1"/>
    <property type="molecule type" value="Genomic_DNA"/>
</dbReference>
<keyword evidence="10" id="KW-0443">Lipid metabolism</keyword>
<evidence type="ECO:0000256" key="14">
    <source>
        <dbReference type="ARBA" id="ARBA00032361"/>
    </source>
</evidence>
<comment type="catalytic activity">
    <reaction evidence="1">
        <text>a CDP-1,2-diacyl-sn-glycerol + L-serine = a 1,2-diacyl-sn-glycero-3-phospho-L-serine + CMP + H(+)</text>
        <dbReference type="Rhea" id="RHEA:16913"/>
        <dbReference type="ChEBI" id="CHEBI:15378"/>
        <dbReference type="ChEBI" id="CHEBI:33384"/>
        <dbReference type="ChEBI" id="CHEBI:57262"/>
        <dbReference type="ChEBI" id="CHEBI:58332"/>
        <dbReference type="ChEBI" id="CHEBI:60377"/>
        <dbReference type="EC" id="2.7.8.8"/>
    </reaction>
</comment>
<dbReference type="InterPro" id="IPR004533">
    <property type="entry name" value="CDP-diaglyc--ser_O-PTrfase"/>
</dbReference>
<comment type="caution">
    <text evidence="17">The sequence shown here is derived from an EMBL/GenBank/DDBJ whole genome shotgun (WGS) entry which is preliminary data.</text>
</comment>
<dbReference type="InterPro" id="IPR050324">
    <property type="entry name" value="CDP-alcohol_PTase-I"/>
</dbReference>
<evidence type="ECO:0000256" key="6">
    <source>
        <dbReference type="ARBA" id="ARBA00022516"/>
    </source>
</evidence>
<feature type="transmembrane region" description="Helical" evidence="16">
    <location>
        <begin position="173"/>
        <end position="193"/>
    </location>
</feature>
<evidence type="ECO:0000256" key="5">
    <source>
        <dbReference type="ARBA" id="ARBA00017171"/>
    </source>
</evidence>
<keyword evidence="6" id="KW-0444">Lipid biosynthesis</keyword>
<evidence type="ECO:0000256" key="3">
    <source>
        <dbReference type="ARBA" id="ARBA00010441"/>
    </source>
</evidence>
<dbReference type="EC" id="2.7.8.8" evidence="4"/>
<comment type="subcellular location">
    <subcellularLocation>
        <location evidence="2">Endomembrane system</location>
        <topology evidence="2">Multi-pass membrane protein</topology>
    </subcellularLocation>
</comment>
<evidence type="ECO:0000256" key="11">
    <source>
        <dbReference type="ARBA" id="ARBA00023136"/>
    </source>
</evidence>
<keyword evidence="11 16" id="KW-0472">Membrane</keyword>
<evidence type="ECO:0000256" key="12">
    <source>
        <dbReference type="ARBA" id="ARBA00023209"/>
    </source>
</evidence>
<keyword evidence="7 15" id="KW-0808">Transferase</keyword>
<keyword evidence="8 16" id="KW-0812">Transmembrane</keyword>
<feature type="transmembrane region" description="Helical" evidence="16">
    <location>
        <begin position="148"/>
        <end position="166"/>
    </location>
</feature>
<evidence type="ECO:0000313" key="17">
    <source>
        <dbReference type="EMBL" id="MDP9728477.1"/>
    </source>
</evidence>
<evidence type="ECO:0000256" key="1">
    <source>
        <dbReference type="ARBA" id="ARBA00000287"/>
    </source>
</evidence>
<keyword evidence="13" id="KW-1208">Phospholipid metabolism</keyword>
<dbReference type="InterPro" id="IPR043130">
    <property type="entry name" value="CDP-OH_PTrfase_TM_dom"/>
</dbReference>
<dbReference type="InterPro" id="IPR048254">
    <property type="entry name" value="CDP_ALCOHOL_P_TRANSF_CS"/>
</dbReference>
<evidence type="ECO:0000256" key="10">
    <source>
        <dbReference type="ARBA" id="ARBA00023098"/>
    </source>
</evidence>
<dbReference type="PANTHER" id="PTHR14269">
    <property type="entry name" value="CDP-DIACYLGLYCEROL--GLYCEROL-3-PHOSPHATE 3-PHOSPHATIDYLTRANSFERASE-RELATED"/>
    <property type="match status" value="1"/>
</dbReference>
<evidence type="ECO:0000256" key="7">
    <source>
        <dbReference type="ARBA" id="ARBA00022679"/>
    </source>
</evidence>
<accession>A0ABT9LW25</accession>
<gene>
    <name evidence="17" type="ORF">J2S04_001427</name>
</gene>
<proteinExistence type="inferred from homology"/>
<evidence type="ECO:0000256" key="4">
    <source>
        <dbReference type="ARBA" id="ARBA00013174"/>
    </source>
</evidence>
<evidence type="ECO:0000256" key="9">
    <source>
        <dbReference type="ARBA" id="ARBA00022989"/>
    </source>
</evidence>
<organism evidence="17 18">
    <name type="scientific">Alicyclobacillus tolerans</name>
    <dbReference type="NCBI Taxonomy" id="90970"/>
    <lineage>
        <taxon>Bacteria</taxon>
        <taxon>Bacillati</taxon>
        <taxon>Bacillota</taxon>
        <taxon>Bacilli</taxon>
        <taxon>Bacillales</taxon>
        <taxon>Alicyclobacillaceae</taxon>
        <taxon>Alicyclobacillus</taxon>
    </lineage>
</organism>
<dbReference type="GO" id="GO:0003882">
    <property type="term" value="F:CDP-diacylglycerol-serine O-phosphatidyltransferase activity"/>
    <property type="evidence" value="ECO:0007669"/>
    <property type="project" value="UniProtKB-EC"/>
</dbReference>
<dbReference type="RefSeq" id="WP_203114956.1">
    <property type="nucleotide sequence ID" value="NZ_JAURUO010000007.1"/>
</dbReference>
<evidence type="ECO:0000256" key="13">
    <source>
        <dbReference type="ARBA" id="ARBA00023264"/>
    </source>
</evidence>
<protein>
    <recommendedName>
        <fullName evidence="5">CDP-diacylglycerol--serine O-phosphatidyltransferase</fullName>
        <ecNumber evidence="4">2.7.8.8</ecNumber>
    </recommendedName>
    <alternativeName>
        <fullName evidence="14">Phosphatidylserine synthase</fullName>
    </alternativeName>
</protein>
<dbReference type="InterPro" id="IPR000462">
    <property type="entry name" value="CDP-OH_P_trans"/>
</dbReference>
<sequence>MSRWVPSLLTLTNLFFGLIAIALSENGRVGAASILILSGMLIDAFDGRVARFLKAESEFGRQLDSLADVVTFGVAPMAVLYSLCLRNLGIFGALVGLIFPACGILRLARFHVENGPRRYFIGLPITAAGGVSAALALCYNLLPEPSVFLPVCVLLLSFLMVSHVRYPNFKRISFPQSALIGIPLLALGVYLVVRYGHSFAGSLVVLAFLIYLVFGAARALRKQRFDKEESLDEKSLPPSNVKP</sequence>
<dbReference type="Proteomes" id="UP001229209">
    <property type="component" value="Unassembled WGS sequence"/>
</dbReference>
<evidence type="ECO:0000313" key="18">
    <source>
        <dbReference type="Proteomes" id="UP001229209"/>
    </source>
</evidence>
<dbReference type="PROSITE" id="PS00379">
    <property type="entry name" value="CDP_ALCOHOL_P_TRANSF"/>
    <property type="match status" value="1"/>
</dbReference>
<evidence type="ECO:0000256" key="8">
    <source>
        <dbReference type="ARBA" id="ARBA00022692"/>
    </source>
</evidence>
<comment type="similarity">
    <text evidence="3 15">Belongs to the CDP-alcohol phosphatidyltransferase class-I family.</text>
</comment>
<keyword evidence="18" id="KW-1185">Reference proteome</keyword>
<feature type="transmembrane region" description="Helical" evidence="16">
    <location>
        <begin position="199"/>
        <end position="220"/>
    </location>
</feature>
<evidence type="ECO:0000256" key="15">
    <source>
        <dbReference type="RuleBase" id="RU003750"/>
    </source>
</evidence>
<evidence type="ECO:0000256" key="2">
    <source>
        <dbReference type="ARBA" id="ARBA00004127"/>
    </source>
</evidence>
<dbReference type="PANTHER" id="PTHR14269:SF61">
    <property type="entry name" value="CDP-DIACYLGLYCEROL--SERINE O-PHOSPHATIDYLTRANSFERASE"/>
    <property type="match status" value="1"/>
</dbReference>
<dbReference type="Gene3D" id="1.20.120.1760">
    <property type="match status" value="1"/>
</dbReference>
<keyword evidence="12" id="KW-0594">Phospholipid biosynthesis</keyword>